<evidence type="ECO:0000313" key="2">
    <source>
        <dbReference type="Proteomes" id="UP000001307"/>
    </source>
</evidence>
<reference evidence="1" key="1">
    <citation type="journal article" date="2010" name="Science">
        <title>Plasticity of animal genome architecture unmasked by rapid evolution of a pelagic tunicate.</title>
        <authorList>
            <person name="Denoeud F."/>
            <person name="Henriet S."/>
            <person name="Mungpakdee S."/>
            <person name="Aury J.M."/>
            <person name="Da Silva C."/>
            <person name="Brinkmann H."/>
            <person name="Mikhaleva J."/>
            <person name="Olsen L.C."/>
            <person name="Jubin C."/>
            <person name="Canestro C."/>
            <person name="Bouquet J.M."/>
            <person name="Danks G."/>
            <person name="Poulain J."/>
            <person name="Campsteijn C."/>
            <person name="Adamski M."/>
            <person name="Cross I."/>
            <person name="Yadetie F."/>
            <person name="Muffato M."/>
            <person name="Louis A."/>
            <person name="Butcher S."/>
            <person name="Tsagkogeorga G."/>
            <person name="Konrad A."/>
            <person name="Singh S."/>
            <person name="Jensen M.F."/>
            <person name="Cong E.H."/>
            <person name="Eikeseth-Otteraa H."/>
            <person name="Noel B."/>
            <person name="Anthouard V."/>
            <person name="Porcel B.M."/>
            <person name="Kachouri-Lafond R."/>
            <person name="Nishino A."/>
            <person name="Ugolini M."/>
            <person name="Chourrout P."/>
            <person name="Nishida H."/>
            <person name="Aasland R."/>
            <person name="Huzurbazar S."/>
            <person name="Westhof E."/>
            <person name="Delsuc F."/>
            <person name="Lehrach H."/>
            <person name="Reinhardt R."/>
            <person name="Weissenbach J."/>
            <person name="Roy S.W."/>
            <person name="Artiguenave F."/>
            <person name="Postlethwait J.H."/>
            <person name="Manak J.R."/>
            <person name="Thompson E.M."/>
            <person name="Jaillon O."/>
            <person name="Du Pasquier L."/>
            <person name="Boudinot P."/>
            <person name="Liberles D.A."/>
            <person name="Volff J.N."/>
            <person name="Philippe H."/>
            <person name="Lenhard B."/>
            <person name="Roest Crollius H."/>
            <person name="Wincker P."/>
            <person name="Chourrout D."/>
        </authorList>
    </citation>
    <scope>NUCLEOTIDE SEQUENCE [LARGE SCALE GENOMIC DNA]</scope>
</reference>
<dbReference type="OrthoDB" id="10559394at2759"/>
<sequence length="79" mass="9017">MFLSHHNTMIQRRKISGLGTSVSSILSGSKKRQPIIAFVGNFADKLHFFNPESKKQCDKRISIDISTKQRVNDVTYNHL</sequence>
<keyword evidence="2" id="KW-1185">Reference proteome</keyword>
<protein>
    <submittedName>
        <fullName evidence="1">Uncharacterized protein</fullName>
    </submittedName>
</protein>
<organism evidence="1">
    <name type="scientific">Oikopleura dioica</name>
    <name type="common">Tunicate</name>
    <dbReference type="NCBI Taxonomy" id="34765"/>
    <lineage>
        <taxon>Eukaryota</taxon>
        <taxon>Metazoa</taxon>
        <taxon>Chordata</taxon>
        <taxon>Tunicata</taxon>
        <taxon>Appendicularia</taxon>
        <taxon>Copelata</taxon>
        <taxon>Oikopleuridae</taxon>
        <taxon>Oikopleura</taxon>
    </lineage>
</organism>
<dbReference type="InParanoid" id="E4X9Z2"/>
<accession>E4X9Z2</accession>
<evidence type="ECO:0000313" key="1">
    <source>
        <dbReference type="EMBL" id="CBY08299.1"/>
    </source>
</evidence>
<dbReference type="Proteomes" id="UP000001307">
    <property type="component" value="Unassembled WGS sequence"/>
</dbReference>
<name>E4X9Z2_OIKDI</name>
<gene>
    <name evidence="1" type="ORF">GSOID_T00004862001</name>
</gene>
<dbReference type="AlphaFoldDB" id="E4X9Z2"/>
<dbReference type="EMBL" id="FN653031">
    <property type="protein sequence ID" value="CBY08299.1"/>
    <property type="molecule type" value="Genomic_DNA"/>
</dbReference>
<proteinExistence type="predicted"/>